<dbReference type="SUPFAM" id="SSF52540">
    <property type="entry name" value="P-loop containing nucleoside triphosphate hydrolases"/>
    <property type="match status" value="1"/>
</dbReference>
<comment type="subcellular location">
    <subcellularLocation>
        <location evidence="1">Cell membrane</location>
        <topology evidence="1">Multi-pass membrane protein</topology>
    </subcellularLocation>
</comment>
<dbReference type="InterPro" id="IPR027417">
    <property type="entry name" value="P-loop_NTPase"/>
</dbReference>
<name>A0A0A6UMW1_ACTUT</name>
<dbReference type="InterPro" id="IPR036640">
    <property type="entry name" value="ABC1_TM_sf"/>
</dbReference>
<evidence type="ECO:0000259" key="8">
    <source>
        <dbReference type="PROSITE" id="PS50893"/>
    </source>
</evidence>
<evidence type="ECO:0000313" key="10">
    <source>
        <dbReference type="EMBL" id="KHD76751.1"/>
    </source>
</evidence>
<evidence type="ECO:0000256" key="2">
    <source>
        <dbReference type="ARBA" id="ARBA00022692"/>
    </source>
</evidence>
<comment type="caution">
    <text evidence="10">The sequence shown here is derived from an EMBL/GenBank/DDBJ whole genome shotgun (WGS) entry which is preliminary data.</text>
</comment>
<feature type="transmembrane region" description="Helical" evidence="7">
    <location>
        <begin position="253"/>
        <end position="274"/>
    </location>
</feature>
<gene>
    <name evidence="10" type="ORF">MB27_15830</name>
</gene>
<dbReference type="PROSITE" id="PS00211">
    <property type="entry name" value="ABC_TRANSPORTER_1"/>
    <property type="match status" value="1"/>
</dbReference>
<evidence type="ECO:0000259" key="9">
    <source>
        <dbReference type="PROSITE" id="PS50929"/>
    </source>
</evidence>
<keyword evidence="6 7" id="KW-0472">Membrane</keyword>
<dbReference type="EMBL" id="JRTT01000016">
    <property type="protein sequence ID" value="KHD76751.1"/>
    <property type="molecule type" value="Genomic_DNA"/>
</dbReference>
<organism evidence="10 11">
    <name type="scientific">Actinoplanes utahensis</name>
    <dbReference type="NCBI Taxonomy" id="1869"/>
    <lineage>
        <taxon>Bacteria</taxon>
        <taxon>Bacillati</taxon>
        <taxon>Actinomycetota</taxon>
        <taxon>Actinomycetes</taxon>
        <taxon>Micromonosporales</taxon>
        <taxon>Micromonosporaceae</taxon>
        <taxon>Actinoplanes</taxon>
    </lineage>
</organism>
<dbReference type="GO" id="GO:0016887">
    <property type="term" value="F:ATP hydrolysis activity"/>
    <property type="evidence" value="ECO:0007669"/>
    <property type="project" value="InterPro"/>
</dbReference>
<dbReference type="PROSITE" id="PS50929">
    <property type="entry name" value="ABC_TM1F"/>
    <property type="match status" value="1"/>
</dbReference>
<dbReference type="GO" id="GO:0005886">
    <property type="term" value="C:plasma membrane"/>
    <property type="evidence" value="ECO:0007669"/>
    <property type="project" value="UniProtKB-SubCell"/>
</dbReference>
<protein>
    <recommendedName>
        <fullName evidence="12">Multidrug ABC transporter permease</fullName>
    </recommendedName>
</protein>
<dbReference type="InterPro" id="IPR017871">
    <property type="entry name" value="ABC_transporter-like_CS"/>
</dbReference>
<accession>A0A0A6UMW1</accession>
<dbReference type="OrthoDB" id="9806127at2"/>
<dbReference type="AlphaFoldDB" id="A0A0A6UMW1"/>
<evidence type="ECO:0000256" key="3">
    <source>
        <dbReference type="ARBA" id="ARBA00022741"/>
    </source>
</evidence>
<dbReference type="PANTHER" id="PTHR24221">
    <property type="entry name" value="ATP-BINDING CASSETTE SUB-FAMILY B"/>
    <property type="match status" value="1"/>
</dbReference>
<dbReference type="GO" id="GO:0140359">
    <property type="term" value="F:ABC-type transporter activity"/>
    <property type="evidence" value="ECO:0007669"/>
    <property type="project" value="InterPro"/>
</dbReference>
<feature type="transmembrane region" description="Helical" evidence="7">
    <location>
        <begin position="164"/>
        <end position="183"/>
    </location>
</feature>
<evidence type="ECO:0000256" key="7">
    <source>
        <dbReference type="SAM" id="Phobius"/>
    </source>
</evidence>
<evidence type="ECO:0000256" key="6">
    <source>
        <dbReference type="ARBA" id="ARBA00023136"/>
    </source>
</evidence>
<feature type="domain" description="ABC transporter" evidence="8">
    <location>
        <begin position="344"/>
        <end position="596"/>
    </location>
</feature>
<dbReference type="PANTHER" id="PTHR24221:SF654">
    <property type="entry name" value="ATP-BINDING CASSETTE SUB-FAMILY B MEMBER 6"/>
    <property type="match status" value="1"/>
</dbReference>
<evidence type="ECO:0008006" key="12">
    <source>
        <dbReference type="Google" id="ProtNLM"/>
    </source>
</evidence>
<dbReference type="SUPFAM" id="SSF90123">
    <property type="entry name" value="ABC transporter transmembrane region"/>
    <property type="match status" value="1"/>
</dbReference>
<evidence type="ECO:0000256" key="1">
    <source>
        <dbReference type="ARBA" id="ARBA00004651"/>
    </source>
</evidence>
<dbReference type="Proteomes" id="UP000054537">
    <property type="component" value="Unassembled WGS sequence"/>
</dbReference>
<feature type="transmembrane region" description="Helical" evidence="7">
    <location>
        <begin position="66"/>
        <end position="83"/>
    </location>
</feature>
<dbReference type="Pfam" id="PF00005">
    <property type="entry name" value="ABC_tran"/>
    <property type="match status" value="1"/>
</dbReference>
<dbReference type="PROSITE" id="PS50893">
    <property type="entry name" value="ABC_TRANSPORTER_2"/>
    <property type="match status" value="1"/>
</dbReference>
<dbReference type="InterPro" id="IPR003593">
    <property type="entry name" value="AAA+_ATPase"/>
</dbReference>
<dbReference type="InterPro" id="IPR003439">
    <property type="entry name" value="ABC_transporter-like_ATP-bd"/>
</dbReference>
<dbReference type="STRING" id="1869.MB27_15830"/>
<dbReference type="InterPro" id="IPR039421">
    <property type="entry name" value="Type_1_exporter"/>
</dbReference>
<evidence type="ECO:0000256" key="5">
    <source>
        <dbReference type="ARBA" id="ARBA00022989"/>
    </source>
</evidence>
<evidence type="ECO:0000313" key="11">
    <source>
        <dbReference type="Proteomes" id="UP000054537"/>
    </source>
</evidence>
<feature type="transmembrane region" description="Helical" evidence="7">
    <location>
        <begin position="27"/>
        <end position="46"/>
    </location>
</feature>
<feature type="domain" description="ABC transmembrane type-1" evidence="9">
    <location>
        <begin position="28"/>
        <end position="312"/>
    </location>
</feature>
<proteinExistence type="predicted"/>
<feature type="transmembrane region" description="Helical" evidence="7">
    <location>
        <begin position="134"/>
        <end position="158"/>
    </location>
</feature>
<dbReference type="InterPro" id="IPR011527">
    <property type="entry name" value="ABC1_TM_dom"/>
</dbReference>
<dbReference type="Gene3D" id="3.40.50.300">
    <property type="entry name" value="P-loop containing nucleotide triphosphate hydrolases"/>
    <property type="match status" value="1"/>
</dbReference>
<dbReference type="eggNOG" id="COG1132">
    <property type="taxonomic scope" value="Bacteria"/>
</dbReference>
<dbReference type="Gene3D" id="1.20.1560.10">
    <property type="entry name" value="ABC transporter type 1, transmembrane domain"/>
    <property type="match status" value="1"/>
</dbReference>
<keyword evidence="5 7" id="KW-1133">Transmembrane helix</keyword>
<dbReference type="GO" id="GO:0034040">
    <property type="term" value="F:ATPase-coupled lipid transmembrane transporter activity"/>
    <property type="evidence" value="ECO:0007669"/>
    <property type="project" value="TreeGrafter"/>
</dbReference>
<evidence type="ECO:0000256" key="4">
    <source>
        <dbReference type="ARBA" id="ARBA00022840"/>
    </source>
</evidence>
<sequence length="608" mass="65056">MDPVTTGGLRVVRAAVALGVRAAPGTLALSVVMTFAGGATPVGLAWSTKLLLDGIAGHDPARRNAGVAGLVVLGVLTALLSHVRRYCDQELSRRVKVRTQVELFTAVSAYEGLAEIEDSAFHDRLRIAQDASGFAPVQILSSLFTFSSSVITLAGFGYTLWLAGPWLAGLVLLSACPTLWAQIRLARRHGEMIVRASPFWRRQAFYAALLLDPRAAKEIRLFGLATHLRTRMAREIHAGQAEERAQDVRTLRVDLALSAMTSVLSGVALAWIAGRIAAGYGTAGDLVVLIAALAAVQSALTSAVLDVATMGELITTFGHYLDLTAAARPRPRPVTGLPALTGRIEFSGVWFRYAPGHDWALRGLDLVVERGQAVALVGANGAGKSTIVKLLCGFYTPTRGRITWDGVDLADIEPAELRRRIRATFQDFMTYELSAADNIAVGDIDGRHDRPAVARAADWAGIGETLAGLPNGYDTLLSRTFSDGARDAERRPTPGVVLSGGQWQRLALARAVLRASADLLILDEPSSGLDVRAEHEIHRRLAELRDGRTSLLISHRLNTVRDADVIVVLRDGVVAERGDHAALMAAGGVYAELFRLQAAGFAEEAVSS</sequence>
<keyword evidence="2 7" id="KW-0812">Transmembrane</keyword>
<dbReference type="SMART" id="SM00382">
    <property type="entry name" value="AAA"/>
    <property type="match status" value="1"/>
</dbReference>
<keyword evidence="4" id="KW-0067">ATP-binding</keyword>
<dbReference type="RefSeq" id="WP_043525311.1">
    <property type="nucleotide sequence ID" value="NZ_BOMZ01000088.1"/>
</dbReference>
<dbReference type="GO" id="GO:0005524">
    <property type="term" value="F:ATP binding"/>
    <property type="evidence" value="ECO:0007669"/>
    <property type="project" value="UniProtKB-KW"/>
</dbReference>
<keyword evidence="11" id="KW-1185">Reference proteome</keyword>
<keyword evidence="3" id="KW-0547">Nucleotide-binding</keyword>
<reference evidence="10 11" key="1">
    <citation type="submission" date="2014-10" db="EMBL/GenBank/DDBJ databases">
        <title>Draft genome sequence of Actinoplanes utahensis NRRL 12052.</title>
        <authorList>
            <person name="Velasco-Bucheli B."/>
            <person name="del Cerro C."/>
            <person name="Hormigo D."/>
            <person name="Garcia J.L."/>
            <person name="Acebal C."/>
            <person name="Arroyo M."/>
            <person name="de la Mata I."/>
        </authorList>
    </citation>
    <scope>NUCLEOTIDE SEQUENCE [LARGE SCALE GENOMIC DNA]</scope>
    <source>
        <strain evidence="10 11">NRRL 12052</strain>
    </source>
</reference>